<dbReference type="PANTHER" id="PTHR47326">
    <property type="entry name" value="TRANSPOSABLE ELEMENT TC3 TRANSPOSASE-LIKE PROTEIN"/>
    <property type="match status" value="1"/>
</dbReference>
<protein>
    <submittedName>
        <fullName evidence="1">Uncharacterized protein</fullName>
    </submittedName>
</protein>
<keyword evidence="2" id="KW-1185">Reference proteome</keyword>
<gene>
    <name evidence="1" type="ORF">ANN_10795</name>
</gene>
<organism evidence="1 2">
    <name type="scientific">Periplaneta americana</name>
    <name type="common">American cockroach</name>
    <name type="synonym">Blatta americana</name>
    <dbReference type="NCBI Taxonomy" id="6978"/>
    <lineage>
        <taxon>Eukaryota</taxon>
        <taxon>Metazoa</taxon>
        <taxon>Ecdysozoa</taxon>
        <taxon>Arthropoda</taxon>
        <taxon>Hexapoda</taxon>
        <taxon>Insecta</taxon>
        <taxon>Pterygota</taxon>
        <taxon>Neoptera</taxon>
        <taxon>Polyneoptera</taxon>
        <taxon>Dictyoptera</taxon>
        <taxon>Blattodea</taxon>
        <taxon>Blattoidea</taxon>
        <taxon>Blattidae</taxon>
        <taxon>Blattinae</taxon>
        <taxon>Periplaneta</taxon>
    </lineage>
</organism>
<dbReference type="Proteomes" id="UP001148838">
    <property type="component" value="Unassembled WGS sequence"/>
</dbReference>
<reference evidence="1 2" key="1">
    <citation type="journal article" date="2022" name="Allergy">
        <title>Genome assembly and annotation of Periplaneta americana reveal a comprehensive cockroach allergen profile.</title>
        <authorList>
            <person name="Wang L."/>
            <person name="Xiong Q."/>
            <person name="Saelim N."/>
            <person name="Wang L."/>
            <person name="Nong W."/>
            <person name="Wan A.T."/>
            <person name="Shi M."/>
            <person name="Liu X."/>
            <person name="Cao Q."/>
            <person name="Hui J.H.L."/>
            <person name="Sookrung N."/>
            <person name="Leung T.F."/>
            <person name="Tungtrongchitr A."/>
            <person name="Tsui S.K.W."/>
        </authorList>
    </citation>
    <scope>NUCLEOTIDE SEQUENCE [LARGE SCALE GENOMIC DNA]</scope>
    <source>
        <strain evidence="1">PWHHKU_190912</strain>
    </source>
</reference>
<name>A0ABQ8T4F4_PERAM</name>
<evidence type="ECO:0000313" key="1">
    <source>
        <dbReference type="EMBL" id="KAJ4440946.1"/>
    </source>
</evidence>
<evidence type="ECO:0000313" key="2">
    <source>
        <dbReference type="Proteomes" id="UP001148838"/>
    </source>
</evidence>
<dbReference type="EMBL" id="JAJSOF020000015">
    <property type="protein sequence ID" value="KAJ4440946.1"/>
    <property type="molecule type" value="Genomic_DNA"/>
</dbReference>
<comment type="caution">
    <text evidence="1">The sequence shown here is derived from an EMBL/GenBank/DDBJ whole genome shotgun (WGS) entry which is preliminary data.</text>
</comment>
<proteinExistence type="predicted"/>
<sequence length="289" mass="33499">MQRSPKRSARRHSLTLQISRRSLHRILKAGLKFHPYKFQVVHELRPIARQMRIAFCAQLQEMIADNNNILPNLLMSDEAHFHLTGLSRSKTSGIGQKPTLTRSHCQTMSQIEQGIFEKDTRIRLYNTLARPMLSYGSEAWILRKADKSRITACEMRFMRRTAGYAKWDLKRNCEILKELNTQPVLDYIIQYQLENKTDNCRGSSTGRGKIDVSIEPHIVPCGTIGFSQTSQRQDAEVRRYDVLGDIPSPVRGHRKFMGGRRQRKLLSCWPRFITGVGDSSQRSRRWDSR</sequence>
<dbReference type="PANTHER" id="PTHR47326:SF1">
    <property type="entry name" value="HTH PSQ-TYPE DOMAIN-CONTAINING PROTEIN"/>
    <property type="match status" value="1"/>
</dbReference>
<accession>A0ABQ8T4F4</accession>